<sequence>MLWPEIHSGEVLAQIYMCIRQVIVPSWVLKPPFEAGLKAGGTLKADNWRMLFGLYIPLALLKRLIGKLQKIPTNHRSGQFEMTLLHSYAKGVGFRRWLLRSDCPPLLKQCHNLLNKVY</sequence>
<dbReference type="HOGENOM" id="CLU_121089_0_0_1"/>
<protein>
    <submittedName>
        <fullName evidence="1">Uncharacterized protein</fullName>
    </submittedName>
</protein>
<reference evidence="1 2" key="1">
    <citation type="submission" date="2014-04" db="EMBL/GenBank/DDBJ databases">
        <title>Evolutionary Origins and Diversification of the Mycorrhizal Mutualists.</title>
        <authorList>
            <consortium name="DOE Joint Genome Institute"/>
            <consortium name="Mycorrhizal Genomics Consortium"/>
            <person name="Kohler A."/>
            <person name="Kuo A."/>
            <person name="Nagy L.G."/>
            <person name="Floudas D."/>
            <person name="Copeland A."/>
            <person name="Barry K.W."/>
            <person name="Cichocki N."/>
            <person name="Veneault-Fourrey C."/>
            <person name="LaButti K."/>
            <person name="Lindquist E.A."/>
            <person name="Lipzen A."/>
            <person name="Lundell T."/>
            <person name="Morin E."/>
            <person name="Murat C."/>
            <person name="Riley R."/>
            <person name="Ohm R."/>
            <person name="Sun H."/>
            <person name="Tunlid A."/>
            <person name="Henrissat B."/>
            <person name="Grigoriev I.V."/>
            <person name="Hibbett D.S."/>
            <person name="Martin F."/>
        </authorList>
    </citation>
    <scope>NUCLEOTIDE SEQUENCE [LARGE SCALE GENOMIC DNA]</scope>
    <source>
        <strain evidence="1 2">FD-317 M1</strain>
    </source>
</reference>
<accession>A0A0D0C5I0</accession>
<dbReference type="Proteomes" id="UP000053593">
    <property type="component" value="Unassembled WGS sequence"/>
</dbReference>
<evidence type="ECO:0000313" key="1">
    <source>
        <dbReference type="EMBL" id="KIK53072.1"/>
    </source>
</evidence>
<proteinExistence type="predicted"/>
<name>A0A0D0C5I0_9AGAR</name>
<evidence type="ECO:0000313" key="2">
    <source>
        <dbReference type="Proteomes" id="UP000053593"/>
    </source>
</evidence>
<organism evidence="1 2">
    <name type="scientific">Collybiopsis luxurians FD-317 M1</name>
    <dbReference type="NCBI Taxonomy" id="944289"/>
    <lineage>
        <taxon>Eukaryota</taxon>
        <taxon>Fungi</taxon>
        <taxon>Dikarya</taxon>
        <taxon>Basidiomycota</taxon>
        <taxon>Agaricomycotina</taxon>
        <taxon>Agaricomycetes</taxon>
        <taxon>Agaricomycetidae</taxon>
        <taxon>Agaricales</taxon>
        <taxon>Marasmiineae</taxon>
        <taxon>Omphalotaceae</taxon>
        <taxon>Collybiopsis</taxon>
        <taxon>Collybiopsis luxurians</taxon>
    </lineage>
</organism>
<gene>
    <name evidence="1" type="ORF">GYMLUDRAFT_179385</name>
</gene>
<dbReference type="AlphaFoldDB" id="A0A0D0C5I0"/>
<dbReference type="EMBL" id="KN834833">
    <property type="protein sequence ID" value="KIK53072.1"/>
    <property type="molecule type" value="Genomic_DNA"/>
</dbReference>
<keyword evidence="2" id="KW-1185">Reference proteome</keyword>
<feature type="non-terminal residue" evidence="1">
    <location>
        <position position="118"/>
    </location>
</feature>
<dbReference type="OrthoDB" id="3247418at2759"/>